<comment type="pathway">
    <text evidence="1">Amino-acid biosynthesis; L-tryptophan biosynthesis; L-tryptophan from chorismate: step 5/5.</text>
</comment>
<dbReference type="InterPro" id="IPR011060">
    <property type="entry name" value="RibuloseP-bd_barrel"/>
</dbReference>
<dbReference type="PANTHER" id="PTHR43406:SF1">
    <property type="entry name" value="TRYPTOPHAN SYNTHASE ALPHA CHAIN, CHLOROPLASTIC"/>
    <property type="match status" value="1"/>
</dbReference>
<dbReference type="InterPro" id="IPR002028">
    <property type="entry name" value="Trp_synthase_suA"/>
</dbReference>
<comment type="catalytic activity">
    <reaction evidence="8">
        <text>(1S,2R)-1-C-(indol-3-yl)glycerol 3-phosphate + L-serine = D-glyceraldehyde 3-phosphate + L-tryptophan + H2O</text>
        <dbReference type="Rhea" id="RHEA:10532"/>
        <dbReference type="ChEBI" id="CHEBI:15377"/>
        <dbReference type="ChEBI" id="CHEBI:33384"/>
        <dbReference type="ChEBI" id="CHEBI:57912"/>
        <dbReference type="ChEBI" id="CHEBI:58866"/>
        <dbReference type="ChEBI" id="CHEBI:59776"/>
        <dbReference type="EC" id="4.2.1.20"/>
    </reaction>
</comment>
<evidence type="ECO:0000256" key="1">
    <source>
        <dbReference type="ARBA" id="ARBA00004733"/>
    </source>
</evidence>
<evidence type="ECO:0000256" key="7">
    <source>
        <dbReference type="ARBA" id="ARBA00023239"/>
    </source>
</evidence>
<comment type="subunit">
    <text evidence="2">Tetramer of two alpha and two beta chains.</text>
</comment>
<evidence type="ECO:0000313" key="10">
    <source>
        <dbReference type="Proteomes" id="UP000660680"/>
    </source>
</evidence>
<dbReference type="Pfam" id="PF00290">
    <property type="entry name" value="Trp_syntA"/>
    <property type="match status" value="1"/>
</dbReference>
<keyword evidence="7" id="KW-0456">Lyase</keyword>
<evidence type="ECO:0000256" key="2">
    <source>
        <dbReference type="ARBA" id="ARBA00011270"/>
    </source>
</evidence>
<dbReference type="GO" id="GO:0005829">
    <property type="term" value="C:cytosol"/>
    <property type="evidence" value="ECO:0007669"/>
    <property type="project" value="TreeGrafter"/>
</dbReference>
<reference evidence="9" key="1">
    <citation type="journal article" date="2014" name="Int. J. Syst. Evol. Microbiol.">
        <title>Complete genome sequence of Corynebacterium casei LMG S-19264T (=DSM 44701T), isolated from a smear-ripened cheese.</title>
        <authorList>
            <consortium name="US DOE Joint Genome Institute (JGI-PGF)"/>
            <person name="Walter F."/>
            <person name="Albersmeier A."/>
            <person name="Kalinowski J."/>
            <person name="Ruckert C."/>
        </authorList>
    </citation>
    <scope>NUCLEOTIDE SEQUENCE</scope>
    <source>
        <strain evidence="9">JCM 3276</strain>
    </source>
</reference>
<keyword evidence="10" id="KW-1185">Reference proteome</keyword>
<dbReference type="InterPro" id="IPR013785">
    <property type="entry name" value="Aldolase_TIM"/>
</dbReference>
<evidence type="ECO:0000256" key="6">
    <source>
        <dbReference type="ARBA" id="ARBA00023141"/>
    </source>
</evidence>
<evidence type="ECO:0000256" key="4">
    <source>
        <dbReference type="ARBA" id="ARBA00022605"/>
    </source>
</evidence>
<dbReference type="PANTHER" id="PTHR43406">
    <property type="entry name" value="TRYPTOPHAN SYNTHASE, ALPHA CHAIN"/>
    <property type="match status" value="1"/>
</dbReference>
<comment type="caution">
    <text evidence="9">The sequence shown here is derived from an EMBL/GenBank/DDBJ whole genome shotgun (WGS) entry which is preliminary data.</text>
</comment>
<dbReference type="EC" id="4.2.1.20" evidence="3"/>
<evidence type="ECO:0000256" key="5">
    <source>
        <dbReference type="ARBA" id="ARBA00022822"/>
    </source>
</evidence>
<name>A0A918GRX9_9PSEU</name>
<dbReference type="SUPFAM" id="SSF51366">
    <property type="entry name" value="Ribulose-phoshate binding barrel"/>
    <property type="match status" value="1"/>
</dbReference>
<dbReference type="Proteomes" id="UP000660680">
    <property type="component" value="Unassembled WGS sequence"/>
</dbReference>
<dbReference type="EMBL" id="BMRB01000009">
    <property type="protein sequence ID" value="GGS57702.1"/>
    <property type="molecule type" value="Genomic_DNA"/>
</dbReference>
<protein>
    <recommendedName>
        <fullName evidence="3">tryptophan synthase</fullName>
        <ecNumber evidence="3">4.2.1.20</ecNumber>
    </recommendedName>
</protein>
<evidence type="ECO:0000256" key="3">
    <source>
        <dbReference type="ARBA" id="ARBA00012043"/>
    </source>
</evidence>
<dbReference type="GO" id="GO:0004834">
    <property type="term" value="F:tryptophan synthase activity"/>
    <property type="evidence" value="ECO:0007669"/>
    <property type="project" value="UniProtKB-EC"/>
</dbReference>
<keyword evidence="4" id="KW-0028">Amino-acid biosynthesis</keyword>
<reference evidence="9" key="2">
    <citation type="submission" date="2020-09" db="EMBL/GenBank/DDBJ databases">
        <authorList>
            <person name="Sun Q."/>
            <person name="Ohkuma M."/>
        </authorList>
    </citation>
    <scope>NUCLEOTIDE SEQUENCE</scope>
    <source>
        <strain evidence="9">JCM 3276</strain>
    </source>
</reference>
<keyword evidence="6" id="KW-0057">Aromatic amino acid biosynthesis</keyword>
<gene>
    <name evidence="9" type="primary">trpA</name>
    <name evidence="9" type="ORF">GCM10010171_60850</name>
</gene>
<organism evidence="9 10">
    <name type="scientific">Actinokineospora fastidiosa</name>
    <dbReference type="NCBI Taxonomy" id="1816"/>
    <lineage>
        <taxon>Bacteria</taxon>
        <taxon>Bacillati</taxon>
        <taxon>Actinomycetota</taxon>
        <taxon>Actinomycetes</taxon>
        <taxon>Pseudonocardiales</taxon>
        <taxon>Pseudonocardiaceae</taxon>
        <taxon>Actinokineospora</taxon>
    </lineage>
</organism>
<sequence>MSPVDRIGAGLRAADLRGDRLLAVYLTLGDPLADPVDLAVTVAEAGADVIEIGIPTPTTRPRGADIAASFDRARSCPPERAWDQARALRTRLPDVPVLALVYPSTVADLGADALLATAQESGVDGLVLTDPHGGLSAERVAATGLSAIPLLLPGADPVRRRGLESAARHLTYQALAERTGERLDPDRVGDFAAAAAATATTPFLAGFGIRDEHDIRAVAPHAAGVVIGSALCRGVAAAEPPARAAWAAAAVRGWKAATVLSGTELARGGHAR</sequence>
<keyword evidence="5" id="KW-0822">Tryptophan biosynthesis</keyword>
<dbReference type="AlphaFoldDB" id="A0A918GRX9"/>
<evidence type="ECO:0000256" key="8">
    <source>
        <dbReference type="ARBA" id="ARBA00049047"/>
    </source>
</evidence>
<dbReference type="Gene3D" id="3.20.20.70">
    <property type="entry name" value="Aldolase class I"/>
    <property type="match status" value="1"/>
</dbReference>
<proteinExistence type="predicted"/>
<accession>A0A918GRX9</accession>
<evidence type="ECO:0000313" key="9">
    <source>
        <dbReference type="EMBL" id="GGS57702.1"/>
    </source>
</evidence>